<dbReference type="Gene3D" id="3.40.640.10">
    <property type="entry name" value="Type I PLP-dependent aspartate aminotransferase-like (Major domain)"/>
    <property type="match status" value="1"/>
</dbReference>
<dbReference type="OrthoDB" id="5978656at2759"/>
<dbReference type="InterPro" id="IPR015424">
    <property type="entry name" value="PyrdxlP-dep_Trfase"/>
</dbReference>
<feature type="domain" description="Aminotransferase class V" evidence="2">
    <location>
        <begin position="75"/>
        <end position="326"/>
    </location>
</feature>
<evidence type="ECO:0000256" key="1">
    <source>
        <dbReference type="ARBA" id="ARBA00022898"/>
    </source>
</evidence>
<sequence length="434" mass="49813">MTAFGYEFRRKYFPLIKQDVVPINHGSFGVTPSSVLEHQRTLIETEEKYSDEFFFLKAPDEYIKQLKALGSYLGINYQNLALVSNATTAVNAVLRSIPWDSAKDKILFHSTSYTACCNTVRFLDDYFRVQYNVVELQYPLEDDDVIAQFEKKLASGEYKLCLFDMISSMPGVMLPYERLILLCQKYNVWTLLDGAHAAGQVDLSFLDRLKPDFMTSNLHKWFYVPKSCAMLYVNPKHHDLIQTFPVSWSYGTKRLPSPSTPSDIEYNQHVLVNKFSFVGTVTYAQMLCIEEAIKFRSEVCGGEKNIRKYQYELQTKAVEEVKKIFGSGAEVLQNSTNSLTPPGLFNISLPIEEKYLALLALLQEDSSYFTKFKNKCFKKMITENKAFAPFIIHNEKIWVRFSANVYNEVEDYTKGAASVKAVVKQVLEELVIFL</sequence>
<dbReference type="PANTHER" id="PTHR43092">
    <property type="entry name" value="L-CYSTEINE DESULFHYDRASE"/>
    <property type="match status" value="1"/>
</dbReference>
<evidence type="ECO:0000259" key="2">
    <source>
        <dbReference type="Pfam" id="PF00266"/>
    </source>
</evidence>
<reference evidence="4" key="1">
    <citation type="journal article" date="2013" name="Genome Announc.">
        <title>Genome sequence of the food spoilage yeast Zygosaccharomyces bailii CLIB 213(T).</title>
        <authorList>
            <person name="Galeote V."/>
            <person name="Bigey F."/>
            <person name="Devillers H."/>
            <person name="Neuveglise C."/>
            <person name="Dequin S."/>
        </authorList>
    </citation>
    <scope>NUCLEOTIDE SEQUENCE [LARGE SCALE GENOMIC DNA]</scope>
    <source>
        <strain evidence="4">CLIB 213 / ATCC 58445 / CBS 680 / CCRC 21525 / NBRC 1098 / NCYC 1416 / NRRL Y-2227</strain>
    </source>
</reference>
<dbReference type="EMBL" id="HG316456">
    <property type="protein sequence ID" value="CDF89257.1"/>
    <property type="molecule type" value="Genomic_DNA"/>
</dbReference>
<dbReference type="Proteomes" id="UP000019375">
    <property type="component" value="Unassembled WGS sequence"/>
</dbReference>
<keyword evidence="4" id="KW-1185">Reference proteome</keyword>
<dbReference type="Gene3D" id="3.90.1150.10">
    <property type="entry name" value="Aspartate Aminotransferase, domain 1"/>
    <property type="match status" value="1"/>
</dbReference>
<evidence type="ECO:0000313" key="3">
    <source>
        <dbReference type="EMBL" id="CDF89257.1"/>
    </source>
</evidence>
<organism evidence="3 4">
    <name type="scientific">Zygosaccharomyces bailii (strain CLIB 213 / ATCC 58445 / CBS 680 / BCRC 21525 / NBRC 1098 / NCYC 1416 / NRRL Y-2227)</name>
    <dbReference type="NCBI Taxonomy" id="1333698"/>
    <lineage>
        <taxon>Eukaryota</taxon>
        <taxon>Fungi</taxon>
        <taxon>Dikarya</taxon>
        <taxon>Ascomycota</taxon>
        <taxon>Saccharomycotina</taxon>
        <taxon>Saccharomycetes</taxon>
        <taxon>Saccharomycetales</taxon>
        <taxon>Saccharomycetaceae</taxon>
        <taxon>Zygosaccharomyces</taxon>
    </lineage>
</organism>
<dbReference type="AlphaFoldDB" id="A0A8J2X872"/>
<evidence type="ECO:0000313" key="4">
    <source>
        <dbReference type="Proteomes" id="UP000019375"/>
    </source>
</evidence>
<dbReference type="InterPro" id="IPR015421">
    <property type="entry name" value="PyrdxlP-dep_Trfase_major"/>
</dbReference>
<dbReference type="PANTHER" id="PTHR43092:SF2">
    <property type="entry name" value="HERCYNYLCYSTEINE SULFOXIDE LYASE"/>
    <property type="match status" value="1"/>
</dbReference>
<accession>A0A8J2X872</accession>
<gene>
    <name evidence="3" type="ORF">BN860_12904g</name>
</gene>
<protein>
    <submittedName>
        <fullName evidence="3">ZYBA0S03-12904g1_1</fullName>
    </submittedName>
</protein>
<keyword evidence="1" id="KW-0663">Pyridoxal phosphate</keyword>
<name>A0A8J2X872_ZYGB2</name>
<dbReference type="InterPro" id="IPR000192">
    <property type="entry name" value="Aminotrans_V_dom"/>
</dbReference>
<proteinExistence type="predicted"/>
<dbReference type="SUPFAM" id="SSF53383">
    <property type="entry name" value="PLP-dependent transferases"/>
    <property type="match status" value="1"/>
</dbReference>
<dbReference type="Pfam" id="PF00266">
    <property type="entry name" value="Aminotran_5"/>
    <property type="match status" value="1"/>
</dbReference>
<dbReference type="InterPro" id="IPR015422">
    <property type="entry name" value="PyrdxlP-dep_Trfase_small"/>
</dbReference>